<dbReference type="InterPro" id="IPR051172">
    <property type="entry name" value="Chlamydia_OmcB"/>
</dbReference>
<reference evidence="5" key="1">
    <citation type="submission" date="2022-12" db="EMBL/GenBank/DDBJ databases">
        <title>Reference genome sequencing for broad-spectrum identification of bacterial and archaeal isolates by mass spectrometry.</title>
        <authorList>
            <person name="Sekiguchi Y."/>
            <person name="Tourlousse D.M."/>
        </authorList>
    </citation>
    <scope>NUCLEOTIDE SEQUENCE</scope>
    <source>
        <strain evidence="5">10succ1</strain>
    </source>
</reference>
<dbReference type="Gene3D" id="2.60.40.740">
    <property type="match status" value="1"/>
</dbReference>
<comment type="subcellular location">
    <subcellularLocation>
        <location evidence="1">Membrane</location>
    </subcellularLocation>
</comment>
<sequence length="1138" mass="126341">MVNKYTKVGDIVTYTLTLKNTGNATLKDIVVTDTNNTTGITMDKDTLLPGDTATGTVTHKVTQADIDVGTIVNPANFTAKDSKDVALPTKEATATVNGKAIVDLSIEKAVTDESGDGKAQDREMLTYTIIVKNNSNITVTNSKLTDTLSSKFFNGQTPKNLEVKGASTQGSLKNGITLDKIAVGHSVKVTFQMKAVYPAGTISGDRVDNIATVIYEGKNIDSNKVSLPVEELSLVDLDIKLDVKDLGGKGTTKGDGVVEDGESAEYTISVTNNSSVDAENVRVIDPYKELFLYKDNSYSYLSLEDGITSAKDLGEGIVIPRVKAGETIKLKFQVEFAYKGREVYEGDTIPNQAYLSFEQNQDPRRRSLFQISSLAATTDQKKDSNVVVLNVAEPSYTLTKTIRGKQTTFYPGDTVVYDIQLTNNSTVIGRDVKIQDRVSQIKAFESWDWRREEVKDSESLLKTEIRRDLFETGLIINPGETKNYTLVGKLKSDLKKGDVTNTAEAGKNLEIKAEATLKVEEADIKIEKSVKKRWVSIGDLVSYKIIIQNLSASESSVLRDVRIVDILPPGFKYAENSGKIDGKKVQVENKGRTVYFKGLTLTGKKELEINYILRVGTGVKPGTYVNKAWTETSGDRKASKVAEAKVEVINDPLFNSTVIIGKVFHDRDGDGWQDDATAKRIKVKTLTNQANYSGGFMEKDGERWSISQDDNEIILGDLNGKISEDSTANTIMLKRGIINPKIPGDIVVSTKKGTTITLKGSGEVIKSYKGSVKKGLSGEEIAVSRKIVKNPSYREGFKDVKGRRRVVLNNIFAPVYFDSAYALIKENESEKLKKYIENLQHKKNLKIILTGYTDSQHLTKRAKKRYRNNLYLSLARAEVLKEYLAAKLDITEDMFVVEGRGSENPVASNWTSSGRELNRRTEISIEYDEEITEKKLYKIDNSSYFEVIEIRNEGVKEEGIPGVRLATVEGLVMETDRFGRFHVDGVDDIPDRGKNYIIKVDKATLPPDTLFTTENPRVKTLSKVMEKFNFGVKMPEMKKINKEKIVEIRVGSVFFKTNKWEIKEDQIESLNNIADLLKKHNGGTIIVEGNADSRASNEYNRVLALKRAKTVEEELTKLLGEKEVSKITIISQLPGGEM</sequence>
<dbReference type="InterPro" id="IPR047589">
    <property type="entry name" value="DUF11_rpt"/>
</dbReference>
<dbReference type="PANTHER" id="PTHR34819">
    <property type="entry name" value="LARGE CYSTEINE-RICH PERIPLASMIC PROTEIN OMCB"/>
    <property type="match status" value="1"/>
</dbReference>
<dbReference type="Proteomes" id="UP001144471">
    <property type="component" value="Unassembled WGS sequence"/>
</dbReference>
<dbReference type="EMBL" id="BSDY01000003">
    <property type="protein sequence ID" value="GLI55264.1"/>
    <property type="molecule type" value="Genomic_DNA"/>
</dbReference>
<dbReference type="InterPro" id="IPR001434">
    <property type="entry name" value="OmcB-like_DUF11"/>
</dbReference>
<dbReference type="NCBIfam" id="TIGR01451">
    <property type="entry name" value="B_ant_repeat"/>
    <property type="match status" value="4"/>
</dbReference>
<evidence type="ECO:0000313" key="6">
    <source>
        <dbReference type="Proteomes" id="UP001144471"/>
    </source>
</evidence>
<evidence type="ECO:0000313" key="5">
    <source>
        <dbReference type="EMBL" id="GLI55264.1"/>
    </source>
</evidence>
<dbReference type="PROSITE" id="PS51123">
    <property type="entry name" value="OMPA_2"/>
    <property type="match status" value="2"/>
</dbReference>
<dbReference type="PANTHER" id="PTHR34819:SF3">
    <property type="entry name" value="CELL SURFACE PROTEIN"/>
    <property type="match status" value="1"/>
</dbReference>
<dbReference type="SUPFAM" id="SSF103088">
    <property type="entry name" value="OmpA-like"/>
    <property type="match status" value="2"/>
</dbReference>
<keyword evidence="6" id="KW-1185">Reference proteome</keyword>
<dbReference type="InterPro" id="IPR036737">
    <property type="entry name" value="OmpA-like_sf"/>
</dbReference>
<dbReference type="InterPro" id="IPR006665">
    <property type="entry name" value="OmpA-like"/>
</dbReference>
<dbReference type="Pfam" id="PF24346">
    <property type="entry name" value="DUF7507"/>
    <property type="match status" value="1"/>
</dbReference>
<evidence type="ECO:0000256" key="2">
    <source>
        <dbReference type="ARBA" id="ARBA00023136"/>
    </source>
</evidence>
<dbReference type="Pfam" id="PF01345">
    <property type="entry name" value="DUF11"/>
    <property type="match status" value="2"/>
</dbReference>
<evidence type="ECO:0000259" key="4">
    <source>
        <dbReference type="PROSITE" id="PS51123"/>
    </source>
</evidence>
<comment type="caution">
    <text evidence="5">The sequence shown here is derived from an EMBL/GenBank/DDBJ whole genome shotgun (WGS) entry which is preliminary data.</text>
</comment>
<dbReference type="PRINTS" id="PR01021">
    <property type="entry name" value="OMPADOMAIN"/>
</dbReference>
<gene>
    <name evidence="5" type="ORF">PM10SUCC1_07780</name>
</gene>
<dbReference type="AlphaFoldDB" id="A0A9W6LM01"/>
<dbReference type="GO" id="GO:0016020">
    <property type="term" value="C:membrane"/>
    <property type="evidence" value="ECO:0007669"/>
    <property type="project" value="UniProtKB-SubCell"/>
</dbReference>
<dbReference type="InterPro" id="IPR006664">
    <property type="entry name" value="OMP_bac"/>
</dbReference>
<dbReference type="InterPro" id="IPR055354">
    <property type="entry name" value="DUF7507"/>
</dbReference>
<feature type="domain" description="OmpA-like" evidence="4">
    <location>
        <begin position="1042"/>
        <end position="1138"/>
    </location>
</feature>
<dbReference type="CDD" id="cd07185">
    <property type="entry name" value="OmpA_C-like"/>
    <property type="match status" value="2"/>
</dbReference>
<accession>A0A9W6LM01</accession>
<protein>
    <recommendedName>
        <fullName evidence="4">OmpA-like domain-containing protein</fullName>
    </recommendedName>
</protein>
<dbReference type="Pfam" id="PF00691">
    <property type="entry name" value="OmpA"/>
    <property type="match status" value="2"/>
</dbReference>
<feature type="domain" description="OmpA-like" evidence="4">
    <location>
        <begin position="804"/>
        <end position="929"/>
    </location>
</feature>
<name>A0A9W6LM01_9FUSO</name>
<keyword evidence="2 3" id="KW-0472">Membrane</keyword>
<evidence type="ECO:0000256" key="3">
    <source>
        <dbReference type="PROSITE-ProRule" id="PRU00473"/>
    </source>
</evidence>
<evidence type="ECO:0000256" key="1">
    <source>
        <dbReference type="ARBA" id="ARBA00004370"/>
    </source>
</evidence>
<proteinExistence type="predicted"/>
<dbReference type="Gene3D" id="3.30.1330.60">
    <property type="entry name" value="OmpA-like domain"/>
    <property type="match status" value="2"/>
</dbReference>
<organism evidence="5 6">
    <name type="scientific">Propionigenium maris DSM 9537</name>
    <dbReference type="NCBI Taxonomy" id="1123000"/>
    <lineage>
        <taxon>Bacteria</taxon>
        <taxon>Fusobacteriati</taxon>
        <taxon>Fusobacteriota</taxon>
        <taxon>Fusobacteriia</taxon>
        <taxon>Fusobacteriales</taxon>
        <taxon>Fusobacteriaceae</taxon>
        <taxon>Propionigenium</taxon>
    </lineage>
</organism>